<dbReference type="OrthoDB" id="5295226at2"/>
<evidence type="ECO:0000256" key="2">
    <source>
        <dbReference type="ARBA" id="ARBA00023125"/>
    </source>
</evidence>
<dbReference type="InterPro" id="IPR050204">
    <property type="entry name" value="AraC_XylS_family_regulators"/>
</dbReference>
<dbReference type="PANTHER" id="PTHR46796">
    <property type="entry name" value="HTH-TYPE TRANSCRIPTIONAL ACTIVATOR RHAS-RELATED"/>
    <property type="match status" value="1"/>
</dbReference>
<dbReference type="SUPFAM" id="SSF46689">
    <property type="entry name" value="Homeodomain-like"/>
    <property type="match status" value="1"/>
</dbReference>
<dbReference type="InterPro" id="IPR018060">
    <property type="entry name" value="HTH_AraC"/>
</dbReference>
<dbReference type="GO" id="GO:0043565">
    <property type="term" value="F:sequence-specific DNA binding"/>
    <property type="evidence" value="ECO:0007669"/>
    <property type="project" value="InterPro"/>
</dbReference>
<evidence type="ECO:0000259" key="4">
    <source>
        <dbReference type="PROSITE" id="PS01124"/>
    </source>
</evidence>
<keyword evidence="1" id="KW-0805">Transcription regulation</keyword>
<dbReference type="PROSITE" id="PS01124">
    <property type="entry name" value="HTH_ARAC_FAMILY_2"/>
    <property type="match status" value="1"/>
</dbReference>
<sequence length="258" mass="28188">MTDDALSSTCCRSPSAQLNLWPGRAVYSGPSLELDLHSGSVSCLALGVDTEFTVETADGVRRTARSALIRPRVPHRIEAHGGWMTFCYFEPGSAAERACREALGAGEEAVTVSAAAETDLVRLCAAPEPAERPDIDPRIRATVRRLLREPQLTDGATEYAVRAGLSRSRFLHLFREQTGTSFRRYRMWARMLRAGRALLDHGTLTAASAEAGFSSPSHLSSTFHATFGLRPSRLLAAHCVIIDETYAAGYWAHELRGE</sequence>
<accession>A0A371PZ76</accession>
<evidence type="ECO:0000313" key="6">
    <source>
        <dbReference type="Proteomes" id="UP000262477"/>
    </source>
</evidence>
<dbReference type="RefSeq" id="WP_128509803.1">
    <property type="nucleotide sequence ID" value="NZ_QUAC01000215.1"/>
</dbReference>
<organism evidence="5 6">
    <name type="scientific">Streptomyces inhibens</name>
    <dbReference type="NCBI Taxonomy" id="2293571"/>
    <lineage>
        <taxon>Bacteria</taxon>
        <taxon>Bacillati</taxon>
        <taxon>Actinomycetota</taxon>
        <taxon>Actinomycetes</taxon>
        <taxon>Kitasatosporales</taxon>
        <taxon>Streptomycetaceae</taxon>
        <taxon>Streptomyces</taxon>
    </lineage>
</organism>
<dbReference type="Pfam" id="PF12833">
    <property type="entry name" value="HTH_18"/>
    <property type="match status" value="1"/>
</dbReference>
<dbReference type="InterPro" id="IPR009057">
    <property type="entry name" value="Homeodomain-like_sf"/>
</dbReference>
<keyword evidence="6" id="KW-1185">Reference proteome</keyword>
<dbReference type="AlphaFoldDB" id="A0A371PZ76"/>
<reference evidence="5 6" key="1">
    <citation type="submission" date="2018-08" db="EMBL/GenBank/DDBJ databases">
        <title>Streptomyces NEAU-D10 sp. nov., a novel Actinomycete isolated from soil.</title>
        <authorList>
            <person name="Jin L."/>
        </authorList>
    </citation>
    <scope>NUCLEOTIDE SEQUENCE [LARGE SCALE GENOMIC DNA]</scope>
    <source>
        <strain evidence="5 6">NEAU-D10</strain>
    </source>
</reference>
<name>A0A371PZ76_STRIH</name>
<evidence type="ECO:0000313" key="5">
    <source>
        <dbReference type="EMBL" id="REK87413.1"/>
    </source>
</evidence>
<protein>
    <submittedName>
        <fullName evidence="5">AraC family transcriptional regulator</fullName>
    </submittedName>
</protein>
<evidence type="ECO:0000256" key="1">
    <source>
        <dbReference type="ARBA" id="ARBA00023015"/>
    </source>
</evidence>
<proteinExistence type="predicted"/>
<dbReference type="SMART" id="SM00342">
    <property type="entry name" value="HTH_ARAC"/>
    <property type="match status" value="1"/>
</dbReference>
<dbReference type="PANTHER" id="PTHR46796:SF6">
    <property type="entry name" value="ARAC SUBFAMILY"/>
    <property type="match status" value="1"/>
</dbReference>
<feature type="domain" description="HTH araC/xylS-type" evidence="4">
    <location>
        <begin position="137"/>
        <end position="237"/>
    </location>
</feature>
<evidence type="ECO:0000256" key="3">
    <source>
        <dbReference type="ARBA" id="ARBA00023163"/>
    </source>
</evidence>
<dbReference type="Gene3D" id="1.10.10.60">
    <property type="entry name" value="Homeodomain-like"/>
    <property type="match status" value="1"/>
</dbReference>
<dbReference type="Proteomes" id="UP000262477">
    <property type="component" value="Unassembled WGS sequence"/>
</dbReference>
<keyword evidence="2" id="KW-0238">DNA-binding</keyword>
<keyword evidence="3" id="KW-0804">Transcription</keyword>
<dbReference type="GO" id="GO:0003700">
    <property type="term" value="F:DNA-binding transcription factor activity"/>
    <property type="evidence" value="ECO:0007669"/>
    <property type="project" value="InterPro"/>
</dbReference>
<dbReference type="EMBL" id="QUAC01000215">
    <property type="protein sequence ID" value="REK87413.1"/>
    <property type="molecule type" value="Genomic_DNA"/>
</dbReference>
<comment type="caution">
    <text evidence="5">The sequence shown here is derived from an EMBL/GenBank/DDBJ whole genome shotgun (WGS) entry which is preliminary data.</text>
</comment>
<gene>
    <name evidence="5" type="ORF">DY245_26925</name>
</gene>